<organism evidence="2 3">
    <name type="scientific">Actinacidiphila bryophytorum</name>
    <dbReference type="NCBI Taxonomy" id="1436133"/>
    <lineage>
        <taxon>Bacteria</taxon>
        <taxon>Bacillati</taxon>
        <taxon>Actinomycetota</taxon>
        <taxon>Actinomycetes</taxon>
        <taxon>Kitasatosporales</taxon>
        <taxon>Streptomycetaceae</taxon>
        <taxon>Actinacidiphila</taxon>
    </lineage>
</organism>
<evidence type="ECO:0000256" key="1">
    <source>
        <dbReference type="SAM" id="MobiDB-lite"/>
    </source>
</evidence>
<dbReference type="EMBL" id="CAJVAX010000001">
    <property type="protein sequence ID" value="CAG7604323.1"/>
    <property type="molecule type" value="Genomic_DNA"/>
</dbReference>
<feature type="compositionally biased region" description="Basic residues" evidence="1">
    <location>
        <begin position="112"/>
        <end position="138"/>
    </location>
</feature>
<feature type="compositionally biased region" description="Basic residues" evidence="1">
    <location>
        <begin position="86"/>
        <end position="96"/>
    </location>
</feature>
<feature type="compositionally biased region" description="Low complexity" evidence="1">
    <location>
        <begin position="319"/>
        <end position="330"/>
    </location>
</feature>
<feature type="compositionally biased region" description="Basic and acidic residues" evidence="1">
    <location>
        <begin position="266"/>
        <end position="282"/>
    </location>
</feature>
<reference evidence="2" key="1">
    <citation type="submission" date="2021-06" db="EMBL/GenBank/DDBJ databases">
        <authorList>
            <person name="Arsene-Ploetze F."/>
        </authorList>
    </citation>
    <scope>NUCLEOTIDE SEQUENCE</scope>
    <source>
        <strain evidence="2">SBRY1</strain>
    </source>
</reference>
<feature type="compositionally biased region" description="Basic residues" evidence="1">
    <location>
        <begin position="255"/>
        <end position="265"/>
    </location>
</feature>
<proteinExistence type="predicted"/>
<feature type="compositionally biased region" description="Basic residues" evidence="1">
    <location>
        <begin position="151"/>
        <end position="168"/>
    </location>
</feature>
<feature type="compositionally biased region" description="Basic residues" evidence="1">
    <location>
        <begin position="193"/>
        <end position="205"/>
    </location>
</feature>
<sequence length="399" mass="44874">MGHARHLDRRRQRHPRPALRPGRGLGRGLGRARHRDRRSSLRAAGAAAPAGHVGPCRAQAAPGVPRRFRAAARPPRAAGRRPAAGRARRTGTRRGPRGPPQARQGHLDDQRHRRRRGRHRGRRRRRRPAHRPRPRHALARPDERHTDALQRRRRARLGRAAHDARRHPQRDGGPRRLRPADGPAVSARPRPQALRRLRHRPRPPGRARQGQGDDLPRRRGTGTPAGRAAVQRHGLQDAQRQPQLGPRRDDDLRAGLHRARRHRRDARQPRHDREVVRQVRPRHDDRERLLRCGVHAADHDQRVPVGAGCGHVRAAADACVPPDADQPRGRAPSRARPRGVPARRGAGPRDDAADQVPLPERRPHLPAQRLAFPLGRVLEVPPAPRRLARTLAALSESSE</sequence>
<feature type="region of interest" description="Disordered" evidence="1">
    <location>
        <begin position="1"/>
        <end position="282"/>
    </location>
</feature>
<comment type="caution">
    <text evidence="2">The sequence shown here is derived from an EMBL/GenBank/DDBJ whole genome shotgun (WGS) entry which is preliminary data.</text>
</comment>
<evidence type="ECO:0000313" key="3">
    <source>
        <dbReference type="Proteomes" id="UP001153328"/>
    </source>
</evidence>
<feature type="compositionally biased region" description="Basic and acidic residues" evidence="1">
    <location>
        <begin position="139"/>
        <end position="150"/>
    </location>
</feature>
<feature type="compositionally biased region" description="Low complexity" evidence="1">
    <location>
        <begin position="60"/>
        <end position="85"/>
    </location>
</feature>
<keyword evidence="3" id="KW-1185">Reference proteome</keyword>
<dbReference type="Proteomes" id="UP001153328">
    <property type="component" value="Unassembled WGS sequence"/>
</dbReference>
<feature type="region of interest" description="Disordered" evidence="1">
    <location>
        <begin position="319"/>
        <end position="367"/>
    </location>
</feature>
<feature type="compositionally biased region" description="Low complexity" evidence="1">
    <location>
        <begin position="41"/>
        <end position="51"/>
    </location>
</feature>
<feature type="compositionally biased region" description="Basic residues" evidence="1">
    <location>
        <begin position="1"/>
        <end position="17"/>
    </location>
</feature>
<evidence type="ECO:0000313" key="2">
    <source>
        <dbReference type="EMBL" id="CAG7604323.1"/>
    </source>
</evidence>
<protein>
    <submittedName>
        <fullName evidence="2">Uncharacterized protein</fullName>
    </submittedName>
</protein>
<gene>
    <name evidence="2" type="ORF">SBRY_10705</name>
</gene>
<name>A0A9W4E1V2_9ACTN</name>
<accession>A0A9W4E1V2</accession>
<dbReference type="AlphaFoldDB" id="A0A9W4E1V2"/>